<reference evidence="1 2" key="1">
    <citation type="submission" date="2020-01" db="EMBL/GenBank/DDBJ databases">
        <title>Sphingomonas sp. C33 whole genome sequece.</title>
        <authorList>
            <person name="Park C."/>
        </authorList>
    </citation>
    <scope>NUCLEOTIDE SEQUENCE [LARGE SCALE GENOMIC DNA]</scope>
    <source>
        <strain evidence="1 2">C33</strain>
        <plasmid evidence="2">pc33</plasmid>
    </source>
</reference>
<sequence>MPYSDPLDPEALKEKQRRLREGFSTPLTLRVHRSLSWLRRAQAESDDFDVRFILLWIGFNAAYAGDIEASAAYPPPESERGLFQAFFSTLVRFDSRHRIYDMVWKRFSQEIRLLLDNRYVYHPFWQHQNGVPGYADWAEKLERSRTAINHALREHDTVRILSILFDRLYVLRNQLVHGGATWNSDVNRDQVRDGASLLGCLLPIFIDLMMDNPDHGWPMPNYPVVE</sequence>
<evidence type="ECO:0000313" key="2">
    <source>
        <dbReference type="Proteomes" id="UP000464468"/>
    </source>
</evidence>
<protein>
    <recommendedName>
        <fullName evidence="3">Apea-like HEPN domain-containing protein</fullName>
    </recommendedName>
</protein>
<gene>
    <name evidence="1" type="ORF">GVO57_14350</name>
</gene>
<dbReference type="RefSeq" id="WP_160594095.1">
    <property type="nucleotide sequence ID" value="NZ_CP047896.1"/>
</dbReference>
<geneLocation type="plasmid" evidence="2">
    <name>pc33</name>
</geneLocation>
<name>A0A7Z2NYB8_9SPHN</name>
<accession>A0A7Z2NYB8</accession>
<organism evidence="1 2">
    <name type="scientific">Sphingomonas changnyeongensis</name>
    <dbReference type="NCBI Taxonomy" id="2698679"/>
    <lineage>
        <taxon>Bacteria</taxon>
        <taxon>Pseudomonadati</taxon>
        <taxon>Pseudomonadota</taxon>
        <taxon>Alphaproteobacteria</taxon>
        <taxon>Sphingomonadales</taxon>
        <taxon>Sphingomonadaceae</taxon>
        <taxon>Sphingomonas</taxon>
    </lineage>
</organism>
<evidence type="ECO:0008006" key="3">
    <source>
        <dbReference type="Google" id="ProtNLM"/>
    </source>
</evidence>
<dbReference type="AlphaFoldDB" id="A0A7Z2NYB8"/>
<dbReference type="EMBL" id="CP047896">
    <property type="protein sequence ID" value="QHL92061.1"/>
    <property type="molecule type" value="Genomic_DNA"/>
</dbReference>
<keyword evidence="1" id="KW-0614">Plasmid</keyword>
<keyword evidence="2" id="KW-1185">Reference proteome</keyword>
<proteinExistence type="predicted"/>
<evidence type="ECO:0000313" key="1">
    <source>
        <dbReference type="EMBL" id="QHL92061.1"/>
    </source>
</evidence>
<dbReference type="Proteomes" id="UP000464468">
    <property type="component" value="Plasmid pC33"/>
</dbReference>
<dbReference type="KEGG" id="schy:GVO57_14350"/>